<organism evidence="2 3">
    <name type="scientific">Onishia taeanensis</name>
    <dbReference type="NCBI Taxonomy" id="284577"/>
    <lineage>
        <taxon>Bacteria</taxon>
        <taxon>Pseudomonadati</taxon>
        <taxon>Pseudomonadota</taxon>
        <taxon>Gammaproteobacteria</taxon>
        <taxon>Oceanospirillales</taxon>
        <taxon>Halomonadaceae</taxon>
        <taxon>Onishia</taxon>
    </lineage>
</organism>
<keyword evidence="3" id="KW-1185">Reference proteome</keyword>
<dbReference type="GO" id="GO:0016491">
    <property type="term" value="F:oxidoreductase activity"/>
    <property type="evidence" value="ECO:0007669"/>
    <property type="project" value="InterPro"/>
</dbReference>
<dbReference type="CDD" id="cd03024">
    <property type="entry name" value="DsbA_FrnE"/>
    <property type="match status" value="1"/>
</dbReference>
<dbReference type="InterPro" id="IPR036249">
    <property type="entry name" value="Thioredoxin-like_sf"/>
</dbReference>
<dbReference type="RefSeq" id="WP_092528797.1">
    <property type="nucleotide sequence ID" value="NZ_FNCI01000020.1"/>
</dbReference>
<dbReference type="AlphaFoldDB" id="A0A1G7VAZ4"/>
<feature type="domain" description="DSBA-like thioredoxin" evidence="1">
    <location>
        <begin position="7"/>
        <end position="204"/>
    </location>
</feature>
<protein>
    <submittedName>
        <fullName evidence="2">Predicted dithiol-disulfide isomerase, DsbA family</fullName>
    </submittedName>
</protein>
<dbReference type="EMBL" id="FNCI01000020">
    <property type="protein sequence ID" value="SDG56509.1"/>
    <property type="molecule type" value="Genomic_DNA"/>
</dbReference>
<dbReference type="Proteomes" id="UP000198641">
    <property type="component" value="Unassembled WGS sequence"/>
</dbReference>
<reference evidence="2 3" key="1">
    <citation type="submission" date="2016-10" db="EMBL/GenBank/DDBJ databases">
        <authorList>
            <person name="de Groot N.N."/>
        </authorList>
    </citation>
    <scope>NUCLEOTIDE SEQUENCE [LARGE SCALE GENOMIC DNA]</scope>
    <source>
        <strain evidence="2 3">BH539</strain>
    </source>
</reference>
<dbReference type="PANTHER" id="PTHR13887:SF41">
    <property type="entry name" value="THIOREDOXIN SUPERFAMILY PROTEIN"/>
    <property type="match status" value="1"/>
</dbReference>
<evidence type="ECO:0000259" key="1">
    <source>
        <dbReference type="Pfam" id="PF01323"/>
    </source>
</evidence>
<dbReference type="SUPFAM" id="SSF52833">
    <property type="entry name" value="Thioredoxin-like"/>
    <property type="match status" value="1"/>
</dbReference>
<proteinExistence type="predicted"/>
<sequence length="216" mass="24257">MSSPRITIDVFSDYVCPFCYLEEPELEALKARFGEAIAIRWRAFELRPEPIPTLEPDGDYLHDIWARAVYPMAEERGMALRLPRIQPRSRLAHEATAWAKDLDAQSISEKTNIADTLRSALFRGFFEDSLDLADPTALVAVAKELGLDGESLENALDEGHYREQVLADQRTAQELGIQGVPGLRFSLDGEHAGILEGAQPRRQLLLAVERLLDLMK</sequence>
<name>A0A1G7VAZ4_9GAMM</name>
<evidence type="ECO:0000313" key="2">
    <source>
        <dbReference type="EMBL" id="SDG56509.1"/>
    </source>
</evidence>
<dbReference type="PANTHER" id="PTHR13887">
    <property type="entry name" value="GLUTATHIONE S-TRANSFERASE KAPPA"/>
    <property type="match status" value="1"/>
</dbReference>
<evidence type="ECO:0000313" key="3">
    <source>
        <dbReference type="Proteomes" id="UP000198641"/>
    </source>
</evidence>
<dbReference type="GO" id="GO:0016853">
    <property type="term" value="F:isomerase activity"/>
    <property type="evidence" value="ECO:0007669"/>
    <property type="project" value="UniProtKB-KW"/>
</dbReference>
<dbReference type="Gene3D" id="3.40.30.10">
    <property type="entry name" value="Glutaredoxin"/>
    <property type="match status" value="1"/>
</dbReference>
<accession>A0A1G7VAZ4</accession>
<keyword evidence="2" id="KW-0413">Isomerase</keyword>
<gene>
    <name evidence="2" type="ORF">SAMN05216571_12027</name>
</gene>
<dbReference type="STRING" id="284577.SAMN05216571_12027"/>
<dbReference type="OrthoDB" id="9799122at2"/>
<dbReference type="Pfam" id="PF01323">
    <property type="entry name" value="DSBA"/>
    <property type="match status" value="1"/>
</dbReference>
<dbReference type="InterPro" id="IPR001853">
    <property type="entry name" value="DSBA-like_thioredoxin_dom"/>
</dbReference>